<keyword evidence="5" id="KW-0408">Iron</keyword>
<comment type="cofactor">
    <cofactor evidence="1">
        <name>heme</name>
        <dbReference type="ChEBI" id="CHEBI:30413"/>
    </cofactor>
</comment>
<protein>
    <submittedName>
        <fullName evidence="6">Cytochrome P450</fullName>
    </submittedName>
</protein>
<proteinExistence type="inferred from homology"/>
<dbReference type="RefSeq" id="XP_047782213.1">
    <property type="nucleotide sequence ID" value="XM_047927076.1"/>
</dbReference>
<dbReference type="InterPro" id="IPR036396">
    <property type="entry name" value="Cyt_P450_sf"/>
</dbReference>
<evidence type="ECO:0000256" key="2">
    <source>
        <dbReference type="ARBA" id="ARBA00010617"/>
    </source>
</evidence>
<organism evidence="6 7">
    <name type="scientific">Rhodofomes roseus</name>
    <dbReference type="NCBI Taxonomy" id="34475"/>
    <lineage>
        <taxon>Eukaryota</taxon>
        <taxon>Fungi</taxon>
        <taxon>Dikarya</taxon>
        <taxon>Basidiomycota</taxon>
        <taxon>Agaricomycotina</taxon>
        <taxon>Agaricomycetes</taxon>
        <taxon>Polyporales</taxon>
        <taxon>Rhodofomes</taxon>
    </lineage>
</organism>
<dbReference type="SUPFAM" id="SSF48264">
    <property type="entry name" value="Cytochrome P450"/>
    <property type="match status" value="1"/>
</dbReference>
<accession>A0ABQ8KQT0</accession>
<comment type="caution">
    <text evidence="6">The sequence shown here is derived from an EMBL/GenBank/DDBJ whole genome shotgun (WGS) entry which is preliminary data.</text>
</comment>
<dbReference type="CDD" id="cd11041">
    <property type="entry name" value="CYP503A1-like"/>
    <property type="match status" value="1"/>
</dbReference>
<evidence type="ECO:0000313" key="6">
    <source>
        <dbReference type="EMBL" id="KAH9840747.1"/>
    </source>
</evidence>
<dbReference type="EMBL" id="JADCUA010000004">
    <property type="protein sequence ID" value="KAH9840747.1"/>
    <property type="molecule type" value="Genomic_DNA"/>
</dbReference>
<evidence type="ECO:0000256" key="5">
    <source>
        <dbReference type="ARBA" id="ARBA00023004"/>
    </source>
</evidence>
<evidence type="ECO:0000256" key="3">
    <source>
        <dbReference type="ARBA" id="ARBA00022723"/>
    </source>
</evidence>
<gene>
    <name evidence="6" type="ORF">C8Q71DRAFT_854616</name>
</gene>
<dbReference type="InterPro" id="IPR001128">
    <property type="entry name" value="Cyt_P450"/>
</dbReference>
<dbReference type="Gene3D" id="1.10.630.10">
    <property type="entry name" value="Cytochrome P450"/>
    <property type="match status" value="1"/>
</dbReference>
<dbReference type="PRINTS" id="PR00465">
    <property type="entry name" value="EP450IV"/>
</dbReference>
<dbReference type="InterPro" id="IPR002403">
    <property type="entry name" value="Cyt_P450_E_grp-IV"/>
</dbReference>
<keyword evidence="4" id="KW-0560">Oxidoreductase</keyword>
<dbReference type="Pfam" id="PF00067">
    <property type="entry name" value="p450"/>
    <property type="match status" value="1"/>
</dbReference>
<keyword evidence="3" id="KW-0479">Metal-binding</keyword>
<comment type="similarity">
    <text evidence="2">Belongs to the cytochrome P450 family.</text>
</comment>
<dbReference type="GeneID" id="72007808"/>
<sequence length="547" mass="61840">MSITLNRFPVLPTNLYGEDMLARPSASVAGFISGFRTSVLQSPTVLACVGVNLMMLYYIVAFLAKKNSIPAVGYPSWLGPWAGAIRFFYDSKRIINEGYAKYKGRTFRVPLWNEWSYIVTDQKCIDEMYHLPDDVLSLRHAAGEELQLPYTMGQQIEDNPFHLPVLRGRLTRHIEYLVRECLDELPLAIEDDIGKHCGDQWTEMNAFDVLTGVIARTFNRILVGAPICRSAHYTQTCKSFAMKTSIVGFIINLFPSFLQPIVGRMITQLPSQIKRSLFILGPIIAERQAAMAEYGTNWSEKPMDLLMWLMEAADPVESQPERLAIRILVINIATIHTTAASFVHAINNLLEHDECIEPLREEAEAAIGKHGFAKNAMNAMPFSDSFFKESSRLNALGTTSFPRKAMKDITFSDGTTVPAGSYISSPFCVHYDEEFYPDPMKFDPSRHMQETLSSGVANNSSGMFRTNPHYLVFGHGKYPCVRICHRRFSKDPGRFLATYILKATMAYLLLNYDIKPSSQGRPADILFQYNNGPNIRSTFMIRRRKLA</sequence>
<name>A0ABQ8KQT0_9APHY</name>
<reference evidence="6 7" key="1">
    <citation type="journal article" date="2021" name="Environ. Microbiol.">
        <title>Gene family expansions and transcriptome signatures uncover fungal adaptations to wood decay.</title>
        <authorList>
            <person name="Hage H."/>
            <person name="Miyauchi S."/>
            <person name="Viragh M."/>
            <person name="Drula E."/>
            <person name="Min B."/>
            <person name="Chaduli D."/>
            <person name="Navarro D."/>
            <person name="Favel A."/>
            <person name="Norest M."/>
            <person name="Lesage-Meessen L."/>
            <person name="Balint B."/>
            <person name="Merenyi Z."/>
            <person name="de Eugenio L."/>
            <person name="Morin E."/>
            <person name="Martinez A.T."/>
            <person name="Baldrian P."/>
            <person name="Stursova M."/>
            <person name="Martinez M.J."/>
            <person name="Novotny C."/>
            <person name="Magnuson J.K."/>
            <person name="Spatafora J.W."/>
            <person name="Maurice S."/>
            <person name="Pangilinan J."/>
            <person name="Andreopoulos W."/>
            <person name="LaButti K."/>
            <person name="Hundley H."/>
            <person name="Na H."/>
            <person name="Kuo A."/>
            <person name="Barry K."/>
            <person name="Lipzen A."/>
            <person name="Henrissat B."/>
            <person name="Riley R."/>
            <person name="Ahrendt S."/>
            <person name="Nagy L.G."/>
            <person name="Grigoriev I.V."/>
            <person name="Martin F."/>
            <person name="Rosso M.N."/>
        </authorList>
    </citation>
    <scope>NUCLEOTIDE SEQUENCE [LARGE SCALE GENOMIC DNA]</scope>
    <source>
        <strain evidence="6 7">CIRM-BRFM 1785</strain>
    </source>
</reference>
<dbReference type="PANTHER" id="PTHR46206">
    <property type="entry name" value="CYTOCHROME P450"/>
    <property type="match status" value="1"/>
</dbReference>
<evidence type="ECO:0000313" key="7">
    <source>
        <dbReference type="Proteomes" id="UP000814176"/>
    </source>
</evidence>
<keyword evidence="7" id="KW-1185">Reference proteome</keyword>
<dbReference type="Proteomes" id="UP000814176">
    <property type="component" value="Unassembled WGS sequence"/>
</dbReference>
<evidence type="ECO:0000256" key="4">
    <source>
        <dbReference type="ARBA" id="ARBA00023002"/>
    </source>
</evidence>
<evidence type="ECO:0000256" key="1">
    <source>
        <dbReference type="ARBA" id="ARBA00001971"/>
    </source>
</evidence>